<keyword evidence="2" id="KW-1185">Reference proteome</keyword>
<accession>A0A2I0WE52</accession>
<sequence length="110" mass="12026">MAVDVRWHLPTGGTLEDRRSVSKVMNGSSCPMLSPSAFDDGKTGFNLFNKSKGNKGIVIKEDGFVAKREHEVIGKRKSIIIEGDVKKNFKGRVELIPFEGSDASSSSKQL</sequence>
<gene>
    <name evidence="1" type="ORF">MA16_Dca021436</name>
</gene>
<dbReference type="EMBL" id="KZ502713">
    <property type="protein sequence ID" value="PKU73937.1"/>
    <property type="molecule type" value="Genomic_DNA"/>
</dbReference>
<name>A0A2I0WE52_9ASPA</name>
<reference evidence="1 2" key="2">
    <citation type="journal article" date="2017" name="Nature">
        <title>The Apostasia genome and the evolution of orchids.</title>
        <authorList>
            <person name="Zhang G.Q."/>
            <person name="Liu K.W."/>
            <person name="Li Z."/>
            <person name="Lohaus R."/>
            <person name="Hsiao Y.Y."/>
            <person name="Niu S.C."/>
            <person name="Wang J.Y."/>
            <person name="Lin Y.C."/>
            <person name="Xu Q."/>
            <person name="Chen L.J."/>
            <person name="Yoshida K."/>
            <person name="Fujiwara S."/>
            <person name="Wang Z.W."/>
            <person name="Zhang Y.Q."/>
            <person name="Mitsuda N."/>
            <person name="Wang M."/>
            <person name="Liu G.H."/>
            <person name="Pecoraro L."/>
            <person name="Huang H.X."/>
            <person name="Xiao X.J."/>
            <person name="Lin M."/>
            <person name="Wu X.Y."/>
            <person name="Wu W.L."/>
            <person name="Chen Y.Y."/>
            <person name="Chang S.B."/>
            <person name="Sakamoto S."/>
            <person name="Ohme-Takagi M."/>
            <person name="Yagi M."/>
            <person name="Zeng S.J."/>
            <person name="Shen C.Y."/>
            <person name="Yeh C.M."/>
            <person name="Luo Y.B."/>
            <person name="Tsai W.C."/>
            <person name="Van de Peer Y."/>
            <person name="Liu Z.J."/>
        </authorList>
    </citation>
    <scope>NUCLEOTIDE SEQUENCE [LARGE SCALE GENOMIC DNA]</scope>
    <source>
        <tissue evidence="1">The whole plant</tissue>
    </source>
</reference>
<dbReference type="AlphaFoldDB" id="A0A2I0WE52"/>
<organism evidence="1 2">
    <name type="scientific">Dendrobium catenatum</name>
    <dbReference type="NCBI Taxonomy" id="906689"/>
    <lineage>
        <taxon>Eukaryota</taxon>
        <taxon>Viridiplantae</taxon>
        <taxon>Streptophyta</taxon>
        <taxon>Embryophyta</taxon>
        <taxon>Tracheophyta</taxon>
        <taxon>Spermatophyta</taxon>
        <taxon>Magnoliopsida</taxon>
        <taxon>Liliopsida</taxon>
        <taxon>Asparagales</taxon>
        <taxon>Orchidaceae</taxon>
        <taxon>Epidendroideae</taxon>
        <taxon>Malaxideae</taxon>
        <taxon>Dendrobiinae</taxon>
        <taxon>Dendrobium</taxon>
    </lineage>
</organism>
<proteinExistence type="predicted"/>
<evidence type="ECO:0000313" key="1">
    <source>
        <dbReference type="EMBL" id="PKU73937.1"/>
    </source>
</evidence>
<reference evidence="1 2" key="1">
    <citation type="journal article" date="2016" name="Sci. Rep.">
        <title>The Dendrobium catenatum Lindl. genome sequence provides insights into polysaccharide synthase, floral development and adaptive evolution.</title>
        <authorList>
            <person name="Zhang G.Q."/>
            <person name="Xu Q."/>
            <person name="Bian C."/>
            <person name="Tsai W.C."/>
            <person name="Yeh C.M."/>
            <person name="Liu K.W."/>
            <person name="Yoshida K."/>
            <person name="Zhang L.S."/>
            <person name="Chang S.B."/>
            <person name="Chen F."/>
            <person name="Shi Y."/>
            <person name="Su Y.Y."/>
            <person name="Zhang Y.Q."/>
            <person name="Chen L.J."/>
            <person name="Yin Y."/>
            <person name="Lin M."/>
            <person name="Huang H."/>
            <person name="Deng H."/>
            <person name="Wang Z.W."/>
            <person name="Zhu S.L."/>
            <person name="Zhao X."/>
            <person name="Deng C."/>
            <person name="Niu S.C."/>
            <person name="Huang J."/>
            <person name="Wang M."/>
            <person name="Liu G.H."/>
            <person name="Yang H.J."/>
            <person name="Xiao X.J."/>
            <person name="Hsiao Y.Y."/>
            <person name="Wu W.L."/>
            <person name="Chen Y.Y."/>
            <person name="Mitsuda N."/>
            <person name="Ohme-Takagi M."/>
            <person name="Luo Y.B."/>
            <person name="Van de Peer Y."/>
            <person name="Liu Z.J."/>
        </authorList>
    </citation>
    <scope>NUCLEOTIDE SEQUENCE [LARGE SCALE GENOMIC DNA]</scope>
    <source>
        <tissue evidence="1">The whole plant</tissue>
    </source>
</reference>
<dbReference type="Proteomes" id="UP000233837">
    <property type="component" value="Unassembled WGS sequence"/>
</dbReference>
<evidence type="ECO:0000313" key="2">
    <source>
        <dbReference type="Proteomes" id="UP000233837"/>
    </source>
</evidence>
<protein>
    <submittedName>
        <fullName evidence="1">Uncharacterized protein</fullName>
    </submittedName>
</protein>